<evidence type="ECO:0000313" key="8">
    <source>
        <dbReference type="Proteomes" id="UP000515160"/>
    </source>
</evidence>
<keyword evidence="4" id="KW-1015">Disulfide bond</keyword>
<keyword evidence="8" id="KW-1185">Reference proteome</keyword>
<sequence>MWLNFGQLRGRSHKFIRLYSNMKVKVPVKQGVVVGEQYQLPNGRQYERFLGVPYAQPPLGELRYRSPVPLERFTEPELDCSKERDVSHQRDPFTQEVIGSENCLFLNVYAPKSRSQSKTPLPVMVWIHGGGFWFGSGNSDYTFPAQLMQEEIIVVTLNYRLGALGFLSLPGAGIHGNAGLKDQRLALQWIQQNIANFNGDPQNVTLFGESAGAASVHLHTYAAHANQLFHKAIMQSGTGNMEWVFQKQSEYKARRLAELLQGKNIEGDQQLLKFLQSEQVTPNGILSRTLNVLTPDERRRELPLAFKPVVEDESSPDSFITSNILDLMHQKERLQGMPTMMGYNSAEGIAMLVNARRKMELYDEDLARVVPRNLVEKPEAPEALEAANDMRQFYFNGQALTKERLNNLVDVFTDYHFNIDLQHAAEIHASCQSTAPLYFYRFDYVGQRNMYKVMFQAQKLNGASHADELFYLFQMANDETPTSQDDAQFSEQLCRLWANFARHGKPLDSWTPVSKPNTNEPFQLDCLLIDRECKMQRNPDADRMEFWRSMYKKYKSDCYEALRAKL</sequence>
<dbReference type="GeneID" id="117570134"/>
<dbReference type="OrthoDB" id="19653at2759"/>
<evidence type="ECO:0000256" key="2">
    <source>
        <dbReference type="ARBA" id="ARBA00022487"/>
    </source>
</evidence>
<evidence type="ECO:0000256" key="5">
    <source>
        <dbReference type="ARBA" id="ARBA00023180"/>
    </source>
</evidence>
<comment type="similarity">
    <text evidence="1">Belongs to the type-B carboxylesterase/lipase family.</text>
</comment>
<dbReference type="Pfam" id="PF00135">
    <property type="entry name" value="COesterase"/>
    <property type="match status" value="1"/>
</dbReference>
<evidence type="ECO:0000256" key="1">
    <source>
        <dbReference type="ARBA" id="ARBA00005964"/>
    </source>
</evidence>
<dbReference type="Proteomes" id="UP000515160">
    <property type="component" value="Chromosome 3"/>
</dbReference>
<keyword evidence="3" id="KW-0378">Hydrolase</keyword>
<gene>
    <name evidence="9" type="primary">LOC117570134</name>
</gene>
<dbReference type="SUPFAM" id="SSF53474">
    <property type="entry name" value="alpha/beta-Hydrolases"/>
    <property type="match status" value="1"/>
</dbReference>
<feature type="domain" description="Carboxylesterase type B" evidence="7">
    <location>
        <begin position="25"/>
        <end position="547"/>
    </location>
</feature>
<evidence type="ECO:0000256" key="3">
    <source>
        <dbReference type="ARBA" id="ARBA00022801"/>
    </source>
</evidence>
<dbReference type="PANTHER" id="PTHR43142">
    <property type="entry name" value="CARBOXYLIC ESTER HYDROLASE"/>
    <property type="match status" value="1"/>
</dbReference>
<proteinExistence type="inferred from homology"/>
<dbReference type="InterPro" id="IPR029058">
    <property type="entry name" value="AB_hydrolase_fold"/>
</dbReference>
<dbReference type="Gene3D" id="3.40.50.1820">
    <property type="entry name" value="alpha/beta hydrolase"/>
    <property type="match status" value="1"/>
</dbReference>
<keyword evidence="2" id="KW-0719">Serine esterase</keyword>
<dbReference type="PANTHER" id="PTHR43142:SF1">
    <property type="entry name" value="CARBOXYLIC ESTER HYDROLASE"/>
    <property type="match status" value="1"/>
</dbReference>
<evidence type="ECO:0000256" key="6">
    <source>
        <dbReference type="ARBA" id="ARBA00039155"/>
    </source>
</evidence>
<accession>A0A6P8X864</accession>
<dbReference type="FunFam" id="3.40.50.1820:FF:000092">
    <property type="entry name" value="Carboxylic ester hydrolase"/>
    <property type="match status" value="1"/>
</dbReference>
<evidence type="ECO:0000313" key="9">
    <source>
        <dbReference type="RefSeq" id="XP_034107490.1"/>
    </source>
</evidence>
<dbReference type="RefSeq" id="XP_034107490.1">
    <property type="nucleotide sequence ID" value="XM_034251599.2"/>
</dbReference>
<dbReference type="AlphaFoldDB" id="A0A6P8X864"/>
<name>A0A6P8X864_DROAB</name>
<organism evidence="8 9">
    <name type="scientific">Drosophila albomicans</name>
    <name type="common">Fruit fly</name>
    <dbReference type="NCBI Taxonomy" id="7291"/>
    <lineage>
        <taxon>Eukaryota</taxon>
        <taxon>Metazoa</taxon>
        <taxon>Ecdysozoa</taxon>
        <taxon>Arthropoda</taxon>
        <taxon>Hexapoda</taxon>
        <taxon>Insecta</taxon>
        <taxon>Pterygota</taxon>
        <taxon>Neoptera</taxon>
        <taxon>Endopterygota</taxon>
        <taxon>Diptera</taxon>
        <taxon>Brachycera</taxon>
        <taxon>Muscomorpha</taxon>
        <taxon>Ephydroidea</taxon>
        <taxon>Drosophilidae</taxon>
        <taxon>Drosophila</taxon>
    </lineage>
</organism>
<evidence type="ECO:0000259" key="7">
    <source>
        <dbReference type="Pfam" id="PF00135"/>
    </source>
</evidence>
<dbReference type="EC" id="3.1.1.1" evidence="6"/>
<evidence type="ECO:0000256" key="4">
    <source>
        <dbReference type="ARBA" id="ARBA00023157"/>
    </source>
</evidence>
<keyword evidence="5" id="KW-0325">Glycoprotein</keyword>
<dbReference type="InterPro" id="IPR002018">
    <property type="entry name" value="CarbesteraseB"/>
</dbReference>
<protein>
    <recommendedName>
        <fullName evidence="6">carboxylesterase</fullName>
        <ecNumber evidence="6">3.1.1.1</ecNumber>
    </recommendedName>
</protein>
<reference evidence="9" key="1">
    <citation type="submission" date="2025-08" db="UniProtKB">
        <authorList>
            <consortium name="RefSeq"/>
        </authorList>
    </citation>
    <scope>IDENTIFICATION</scope>
    <source>
        <strain evidence="9">15112-1751.03</strain>
        <tissue evidence="9">Whole Adult</tissue>
    </source>
</reference>
<dbReference type="GO" id="GO:0106435">
    <property type="term" value="F:carboxylesterase activity"/>
    <property type="evidence" value="ECO:0007669"/>
    <property type="project" value="UniProtKB-EC"/>
</dbReference>